<feature type="region of interest" description="Disordered" evidence="1">
    <location>
        <begin position="1208"/>
        <end position="1229"/>
    </location>
</feature>
<accession>A0A250WUM3</accession>
<feature type="region of interest" description="Disordered" evidence="1">
    <location>
        <begin position="1136"/>
        <end position="1168"/>
    </location>
</feature>
<feature type="region of interest" description="Disordered" evidence="1">
    <location>
        <begin position="141"/>
        <end position="163"/>
    </location>
</feature>
<feature type="region of interest" description="Disordered" evidence="1">
    <location>
        <begin position="1"/>
        <end position="22"/>
    </location>
</feature>
<feature type="region of interest" description="Disordered" evidence="1">
    <location>
        <begin position="428"/>
        <end position="448"/>
    </location>
</feature>
<dbReference type="PANTHER" id="PTHR15682">
    <property type="entry name" value="UNHEALTHY RIBOSOME BIOGENESIS PROTEIN 2 HOMOLOG"/>
    <property type="match status" value="1"/>
</dbReference>
<feature type="compositionally biased region" description="Basic and acidic residues" evidence="1">
    <location>
        <begin position="1062"/>
        <end position="1080"/>
    </location>
</feature>
<gene>
    <name evidence="2" type="ORF">CEUSTIGMA_g1960.t1</name>
</gene>
<name>A0A250WUM3_9CHLO</name>
<evidence type="ECO:0000313" key="3">
    <source>
        <dbReference type="Proteomes" id="UP000232323"/>
    </source>
</evidence>
<proteinExistence type="predicted"/>
<dbReference type="GO" id="GO:0042254">
    <property type="term" value="P:ribosome biogenesis"/>
    <property type="evidence" value="ECO:0007669"/>
    <property type="project" value="TreeGrafter"/>
</dbReference>
<feature type="compositionally biased region" description="Acidic residues" evidence="1">
    <location>
        <begin position="1210"/>
        <end position="1219"/>
    </location>
</feature>
<sequence>MKAIHPNVHDPDDNGTSAYQPTRDLSGAQLSTLQLAMDTVMMCVTRRNPIENLCAATEGCVTSMSLWESSCVTISAILDLDHRTVQPHLQEVWHLLWLTAGAHEGCKSVQTMSTSESSHITIADATTNIPTHIIATPVLSSNRSPSMQSHLGHRNSPRSPPSPISHAAVSLVCKIVSAYRELRQLQYLLNSLNSSLLSIADELLKKEDVESAASPHRPSVHEHQSLAQRTAHMHTLCEGVLAVVRHQSFLKALEHAVRLLPSALRVDLTTAIPAAAATAALIQTPIAAMLKELLKKPSEWIPVHTDTGRGKAVTRALTGTSNLPHPDALVVELGGLSSQNKKRGTQAGRLKTAKAVPVVQPEAPAMIPKDELQDSCDQVPLNPKRPSSVSVGALVLMLKMYCASVRLHAQCAAMHPEVLPLVDQGVASESEAPHGNEPSVSEQPAVENSESLKDLARIRSGYFAPFQQWSSESHGGEGDLDPFLQVCETLQLSVLDPLRLNEFWGCSLWMVRELQEAFHTCMVQRLMMLSEQVQRLSAFCPKDEVIGTRSRVTQTRETAIADDKGVGSNCETAIADDKGVGSKCETAIADDKGVGSKTHDVPPGGGDGEGKDHKQEGTGVLRTALARKQSEGVQLTSFLLAPLLNASFTLYGDPPACPGRRSELRHFSHLPSHLPGTADTTLVAASAKREAMLHRALHSDLQIGSVVRYSEQIWISCMRTMPSWVRWASTYDLECILRIVVLQGSVEPFHWNAPTSEIMLLPEIQAAFPSAFTKLASEISNKVLHCLDEELFDPQFMKALTGTMRQASCDPPTMADSSSSSLHANVDNEHSRDTMLLLRFHALEDLIAKQMRTDYMSASSLRVNEHDGNNGTGLHLNRHALSNKGQESKALMQATSRLSGLKRKVQGPHHDSAASQDISRLRTLIHTLNTLPLACMDVTSLQDLFCSLMTLSVLCTALLPNVPALFSDEASKVEQLVSYESRQLVSYESRNEILQTLSCSLNLCSDLQHLLTQRQAAGIMCQQIPASCLKHLLEWGCASSYFLNCLVLPTSVASTQPSRMLESSRRRGTRMELREADERASSLGTSTDEMDQQKDNFLMDGVRNAVEAYAALVSSAAAVALGSLQQLKTKKRVSGCDPLRRNYKGDSLGSSPASGPEDSGAIALGDDPNPVASEIVHSASCLMSDIEGMFVTRVDAKGKLQTVIRGEIDDKAEEDEEAEDRGAMQSSKEAQVNIEPTVGLVGAAADHVTTVTTLRHHPQNLTLLNCHQLTYLRLYSKCCILSALTSQISVAVKTAANVSKRVVRGRNKKEGIAADDLIQNACPQSVEGILENIGGRALSLISIVNGHMPQSSTLTLSLKRQSLGCLLAIQGHAATPVLSHEMASQDTEQVMSQSLDAQEEGATVTRAMNHVPESQDVDEEDEADDHDLALSTASLPLHPQAPQQTPLASMHPSLEVAKAMLLQQFGKPTPLTKSTTPQLLYSRFLRMEADSRLASRVCCFLATAKTLIPEPNNQQSHLSQLSSLLDLHLELLAELTPSEVHPVPQPGGAWSLLAADLLTDGHRRSIRMGILLSIRSLLLTSTRDQLLHLLRLMTVTITSDLQHSPWSTREALGVVTQGSRNGESRGRGAGCGWKLPHLLCLLLVLEELPGPAPAAALAMHSAQMVSALTLLIPMLKWPGLQLHVASDACTSACICLCLRCLESISGRDTSFRLGPARVIGMVGAVAGLFPTTIKSLTVSTLHHAVPSGGLNDIGGMNWCGVLSASASLLASLTRHRAAVLQRSIPVVIQALKGMLVQLLLGSGQFSSGYAEGTNRLIFSGSSTSHSISTSDIDQVLMRCCSEISRVYQGVSTMDKHKVSKYCLVMVSDYISVVDSKNSAGSMVDKRVLSKGNDYPKTCGNPMAEWLPFKAAATLRRGVHALMATLSPAELQHLHKVLGTSGKGSDGGAKREILSTLRAEHEKLFKFQGKI</sequence>
<dbReference type="PANTHER" id="PTHR15682:SF2">
    <property type="entry name" value="UNHEALTHY RIBOSOME BIOGENESIS PROTEIN 2 HOMOLOG"/>
    <property type="match status" value="1"/>
</dbReference>
<dbReference type="GO" id="GO:0005730">
    <property type="term" value="C:nucleolus"/>
    <property type="evidence" value="ECO:0007669"/>
    <property type="project" value="TreeGrafter"/>
</dbReference>
<keyword evidence="3" id="KW-1185">Reference proteome</keyword>
<reference evidence="2 3" key="1">
    <citation type="submission" date="2017-08" db="EMBL/GenBank/DDBJ databases">
        <title>Acidophilic green algal genome provides insights into adaptation to an acidic environment.</title>
        <authorList>
            <person name="Hirooka S."/>
            <person name="Hirose Y."/>
            <person name="Kanesaki Y."/>
            <person name="Higuchi S."/>
            <person name="Fujiwara T."/>
            <person name="Onuma R."/>
            <person name="Era A."/>
            <person name="Ohbayashi R."/>
            <person name="Uzuka A."/>
            <person name="Nozaki H."/>
            <person name="Yoshikawa H."/>
            <person name="Miyagishima S.Y."/>
        </authorList>
    </citation>
    <scope>NUCLEOTIDE SEQUENCE [LARGE SCALE GENOMIC DNA]</scope>
    <source>
        <strain evidence="2 3">NIES-2499</strain>
    </source>
</reference>
<feature type="region of interest" description="Disordered" evidence="1">
    <location>
        <begin position="1058"/>
        <end position="1088"/>
    </location>
</feature>
<comment type="caution">
    <text evidence="2">The sequence shown here is derived from an EMBL/GenBank/DDBJ whole genome shotgun (WGS) entry which is preliminary data.</text>
</comment>
<feature type="region of interest" description="Disordered" evidence="1">
    <location>
        <begin position="592"/>
        <end position="615"/>
    </location>
</feature>
<dbReference type="InterPro" id="IPR052609">
    <property type="entry name" value="Ribosome_Biogenesis_Reg"/>
</dbReference>
<organism evidence="2 3">
    <name type="scientific">Chlamydomonas eustigma</name>
    <dbReference type="NCBI Taxonomy" id="1157962"/>
    <lineage>
        <taxon>Eukaryota</taxon>
        <taxon>Viridiplantae</taxon>
        <taxon>Chlorophyta</taxon>
        <taxon>core chlorophytes</taxon>
        <taxon>Chlorophyceae</taxon>
        <taxon>CS clade</taxon>
        <taxon>Chlamydomonadales</taxon>
        <taxon>Chlamydomonadaceae</taxon>
        <taxon>Chlamydomonas</taxon>
    </lineage>
</organism>
<evidence type="ECO:0000313" key="2">
    <source>
        <dbReference type="EMBL" id="GAX74511.1"/>
    </source>
</evidence>
<feature type="compositionally biased region" description="Polar residues" evidence="1">
    <location>
        <begin position="438"/>
        <end position="448"/>
    </location>
</feature>
<dbReference type="Proteomes" id="UP000232323">
    <property type="component" value="Unassembled WGS sequence"/>
</dbReference>
<protein>
    <submittedName>
        <fullName evidence="2">Uncharacterized protein</fullName>
    </submittedName>
</protein>
<dbReference type="EMBL" id="BEGY01000008">
    <property type="protein sequence ID" value="GAX74511.1"/>
    <property type="molecule type" value="Genomic_DNA"/>
</dbReference>
<evidence type="ECO:0000256" key="1">
    <source>
        <dbReference type="SAM" id="MobiDB-lite"/>
    </source>
</evidence>